<dbReference type="InterPro" id="IPR010611">
    <property type="entry name" value="3D_dom"/>
</dbReference>
<dbReference type="GO" id="GO:0009254">
    <property type="term" value="P:peptidoglycan turnover"/>
    <property type="evidence" value="ECO:0007669"/>
    <property type="project" value="InterPro"/>
</dbReference>
<dbReference type="Pfam" id="PF07501">
    <property type="entry name" value="G5"/>
    <property type="match status" value="1"/>
</dbReference>
<feature type="domain" description="G5" evidence="2">
    <location>
        <begin position="210"/>
        <end position="290"/>
    </location>
</feature>
<dbReference type="CDD" id="cd22786">
    <property type="entry name" value="DPBB_YuiC-like"/>
    <property type="match status" value="1"/>
</dbReference>
<accession>A0A921KDN4</accession>
<proteinExistence type="predicted"/>
<protein>
    <submittedName>
        <fullName evidence="3">Ubiquitin-like domain-containing protein</fullName>
    </submittedName>
</protein>
<reference evidence="3" key="2">
    <citation type="submission" date="2021-09" db="EMBL/GenBank/DDBJ databases">
        <authorList>
            <person name="Gilroy R."/>
        </authorList>
    </citation>
    <scope>NUCLEOTIDE SEQUENCE</scope>
    <source>
        <strain evidence="3">CHK171-7178</strain>
    </source>
</reference>
<reference evidence="3" key="1">
    <citation type="journal article" date="2021" name="PeerJ">
        <title>Extensive microbial diversity within the chicken gut microbiome revealed by metagenomics and culture.</title>
        <authorList>
            <person name="Gilroy R."/>
            <person name="Ravi A."/>
            <person name="Getino M."/>
            <person name="Pursley I."/>
            <person name="Horton D.L."/>
            <person name="Alikhan N.F."/>
            <person name="Baker D."/>
            <person name="Gharbi K."/>
            <person name="Hall N."/>
            <person name="Watson M."/>
            <person name="Adriaenssens E.M."/>
            <person name="Foster-Nyarko E."/>
            <person name="Jarju S."/>
            <person name="Secka A."/>
            <person name="Antonio M."/>
            <person name="Oren A."/>
            <person name="Chaudhuri R.R."/>
            <person name="La Ragione R."/>
            <person name="Hildebrand F."/>
            <person name="Pallen M.J."/>
        </authorList>
    </citation>
    <scope>NUCLEOTIDE SEQUENCE</scope>
    <source>
        <strain evidence="3">CHK171-7178</strain>
    </source>
</reference>
<comment type="caution">
    <text evidence="3">The sequence shown here is derived from an EMBL/GenBank/DDBJ whole genome shotgun (WGS) entry which is preliminary data.</text>
</comment>
<dbReference type="InterPro" id="IPR036908">
    <property type="entry name" value="RlpA-like_sf"/>
</dbReference>
<dbReference type="Pfam" id="PF06725">
    <property type="entry name" value="3D"/>
    <property type="match status" value="1"/>
</dbReference>
<dbReference type="Pfam" id="PF03990">
    <property type="entry name" value="DUF348"/>
    <property type="match status" value="3"/>
</dbReference>
<dbReference type="SMART" id="SM01208">
    <property type="entry name" value="G5"/>
    <property type="match status" value="1"/>
</dbReference>
<keyword evidence="1" id="KW-0732">Signal</keyword>
<dbReference type="Proteomes" id="UP000698173">
    <property type="component" value="Unassembled WGS sequence"/>
</dbReference>
<evidence type="ECO:0000256" key="1">
    <source>
        <dbReference type="ARBA" id="ARBA00022729"/>
    </source>
</evidence>
<dbReference type="PANTHER" id="PTHR39160:SF4">
    <property type="entry name" value="RESUSCITATION-PROMOTING FACTOR RPFB"/>
    <property type="match status" value="1"/>
</dbReference>
<dbReference type="Gene3D" id="2.40.40.10">
    <property type="entry name" value="RlpA-like domain"/>
    <property type="match status" value="1"/>
</dbReference>
<dbReference type="AlphaFoldDB" id="A0A921KDN4"/>
<dbReference type="InterPro" id="IPR011098">
    <property type="entry name" value="G5_dom"/>
</dbReference>
<dbReference type="InterPro" id="IPR007137">
    <property type="entry name" value="DUF348"/>
</dbReference>
<evidence type="ECO:0000259" key="2">
    <source>
        <dbReference type="PROSITE" id="PS51109"/>
    </source>
</evidence>
<dbReference type="GO" id="GO:0019867">
    <property type="term" value="C:outer membrane"/>
    <property type="evidence" value="ECO:0007669"/>
    <property type="project" value="InterPro"/>
</dbReference>
<organism evidence="3 4">
    <name type="scientific">Sporosarcina psychrophila</name>
    <name type="common">Bacillus psychrophilus</name>
    <dbReference type="NCBI Taxonomy" id="1476"/>
    <lineage>
        <taxon>Bacteria</taxon>
        <taxon>Bacillati</taxon>
        <taxon>Bacillota</taxon>
        <taxon>Bacilli</taxon>
        <taxon>Bacillales</taxon>
        <taxon>Caryophanaceae</taxon>
        <taxon>Sporosarcina</taxon>
    </lineage>
</organism>
<dbReference type="GO" id="GO:0004553">
    <property type="term" value="F:hydrolase activity, hydrolyzing O-glycosyl compounds"/>
    <property type="evidence" value="ECO:0007669"/>
    <property type="project" value="InterPro"/>
</dbReference>
<dbReference type="PANTHER" id="PTHR39160">
    <property type="entry name" value="CELL WALL-BINDING PROTEIN YOCH"/>
    <property type="match status" value="1"/>
</dbReference>
<dbReference type="PROSITE" id="PS51109">
    <property type="entry name" value="G5"/>
    <property type="match status" value="1"/>
</dbReference>
<evidence type="ECO:0000313" key="3">
    <source>
        <dbReference type="EMBL" id="HJF32860.1"/>
    </source>
</evidence>
<dbReference type="Gene3D" id="2.20.230.10">
    <property type="entry name" value="Resuscitation-promoting factor rpfb"/>
    <property type="match status" value="1"/>
</dbReference>
<name>A0A921KDN4_SPOPS</name>
<sequence>MSKSTMKNLFYKSLRSKKIAITVVSLTLFVTVISLVLFEGTKKSITLDVNGEELNIKTHAHTVGKLLSEQEIKVAKHDLVIPSVNTPIEDGLSVRWEQSQQVAINVDQEITSVWTTDYKVEDVLAEAGIEVTEDDVVKPELHEQLGKDNSITVQKAFDITLNDGGEEKNIRTTSTTVADFLKRENIHLNDDDRLNRKAEGYLKPGSIVAIVRVEKVTDVVEEPANFAVETRNDPSLLKGREKVVQAGKKGTVSRKFEIVKENGKEVSRKLLEEKKIKNPQTKIVSIGSKVMVASTMSTNSKAGRSVSRGNSGAPAGGKEFFVTATAYTAGCNGCSGITRTGINLRANPNLKVIAVDPKVIPLGSKVWVEGYGYAVAGDTGGAIKGKKIDLHVPTKNEAYKFGRRQVKVKIID</sequence>
<dbReference type="EMBL" id="DYWT01000221">
    <property type="protein sequence ID" value="HJF32860.1"/>
    <property type="molecule type" value="Genomic_DNA"/>
</dbReference>
<gene>
    <name evidence="3" type="ORF">K8V56_13945</name>
</gene>
<dbReference type="InterPro" id="IPR051933">
    <property type="entry name" value="Resuscitation_pf_RpfB"/>
</dbReference>
<dbReference type="SUPFAM" id="SSF50685">
    <property type="entry name" value="Barwin-like endoglucanases"/>
    <property type="match status" value="1"/>
</dbReference>
<evidence type="ECO:0000313" key="4">
    <source>
        <dbReference type="Proteomes" id="UP000698173"/>
    </source>
</evidence>